<dbReference type="Proteomes" id="UP000008021">
    <property type="component" value="Chromosome 1"/>
</dbReference>
<reference evidence="2" key="1">
    <citation type="submission" date="2015-04" db="UniProtKB">
        <authorList>
            <consortium name="EnsemblPlants"/>
        </authorList>
    </citation>
    <scope>IDENTIFICATION</scope>
</reference>
<dbReference type="EnsemblPlants" id="OMERI01G19960.1">
    <property type="protein sequence ID" value="OMERI01G19960.1"/>
    <property type="gene ID" value="OMERI01G19960"/>
</dbReference>
<evidence type="ECO:0000313" key="3">
    <source>
        <dbReference type="Proteomes" id="UP000008021"/>
    </source>
</evidence>
<feature type="region of interest" description="Disordered" evidence="1">
    <location>
        <begin position="132"/>
        <end position="185"/>
    </location>
</feature>
<proteinExistence type="predicted"/>
<accession>A0A0E0C497</accession>
<feature type="compositionally biased region" description="Basic and acidic residues" evidence="1">
    <location>
        <begin position="161"/>
        <end position="185"/>
    </location>
</feature>
<dbReference type="Gramene" id="OMERI01G19960.1">
    <property type="protein sequence ID" value="OMERI01G19960.1"/>
    <property type="gene ID" value="OMERI01G19960"/>
</dbReference>
<dbReference type="EnsemblPlants" id="OMERI01G19960.2">
    <property type="protein sequence ID" value="OMERI01G19960.2"/>
    <property type="gene ID" value="OMERI01G19960"/>
</dbReference>
<dbReference type="AlphaFoldDB" id="A0A0E0C497"/>
<evidence type="ECO:0000313" key="2">
    <source>
        <dbReference type="EnsemblPlants" id="OMERI01G19960.2"/>
    </source>
</evidence>
<reference evidence="2" key="2">
    <citation type="submission" date="2018-05" db="EMBL/GenBank/DDBJ databases">
        <title>OmerRS3 (Oryza meridionalis Reference Sequence Version 3).</title>
        <authorList>
            <person name="Zhang J."/>
            <person name="Kudrna D."/>
            <person name="Lee S."/>
            <person name="Talag J."/>
            <person name="Welchert J."/>
            <person name="Wing R.A."/>
        </authorList>
    </citation>
    <scope>NUCLEOTIDE SEQUENCE [LARGE SCALE GENOMIC DNA]</scope>
    <source>
        <strain evidence="2">OR44</strain>
    </source>
</reference>
<name>A0A0E0C497_9ORYZ</name>
<sequence>MFSGQRLHPWGELSSGSWNGEILSLPSPSTHAGFVLISEKQPRTPWCSSTVSMKKALASLTTLKSHLQQTTQQVEHHHHHQRLSMAPPELQTETEVDGLIIDAHGGAEAAEGVGGAELGDDPVVAVPLDDGPVEVEHHHHPGCGGGGRVAVNASGHLSCSDGDRGKAGRVKRESRSSDERTAAPD</sequence>
<evidence type="ECO:0000256" key="1">
    <source>
        <dbReference type="SAM" id="MobiDB-lite"/>
    </source>
</evidence>
<organism evidence="2">
    <name type="scientific">Oryza meridionalis</name>
    <dbReference type="NCBI Taxonomy" id="40149"/>
    <lineage>
        <taxon>Eukaryota</taxon>
        <taxon>Viridiplantae</taxon>
        <taxon>Streptophyta</taxon>
        <taxon>Embryophyta</taxon>
        <taxon>Tracheophyta</taxon>
        <taxon>Spermatophyta</taxon>
        <taxon>Magnoliopsida</taxon>
        <taxon>Liliopsida</taxon>
        <taxon>Poales</taxon>
        <taxon>Poaceae</taxon>
        <taxon>BOP clade</taxon>
        <taxon>Oryzoideae</taxon>
        <taxon>Oryzeae</taxon>
        <taxon>Oryzinae</taxon>
        <taxon>Oryza</taxon>
    </lineage>
</organism>
<keyword evidence="3" id="KW-1185">Reference proteome</keyword>
<protein>
    <submittedName>
        <fullName evidence="2">Uncharacterized protein</fullName>
    </submittedName>
</protein>
<dbReference type="Gramene" id="OMERI01G19960.2">
    <property type="protein sequence ID" value="OMERI01G19960.2"/>
    <property type="gene ID" value="OMERI01G19960"/>
</dbReference>